<dbReference type="Proteomes" id="UP000184221">
    <property type="component" value="Unassembled WGS sequence"/>
</dbReference>
<feature type="signal peptide" evidence="1">
    <location>
        <begin position="1"/>
        <end position="17"/>
    </location>
</feature>
<keyword evidence="1" id="KW-0732">Signal</keyword>
<name>A0A1M5NE83_9RHOB</name>
<proteinExistence type="predicted"/>
<reference evidence="2 3" key="1">
    <citation type="submission" date="2016-11" db="EMBL/GenBank/DDBJ databases">
        <authorList>
            <person name="Jaros S."/>
            <person name="Januszkiewicz K."/>
            <person name="Wedrychowicz H."/>
        </authorList>
    </citation>
    <scope>NUCLEOTIDE SEQUENCE [LARGE SCALE GENOMIC DNA]</scope>
    <source>
        <strain evidence="2 3">DSM 29431</strain>
    </source>
</reference>
<evidence type="ECO:0008006" key="4">
    <source>
        <dbReference type="Google" id="ProtNLM"/>
    </source>
</evidence>
<dbReference type="RefSeq" id="WP_072776720.1">
    <property type="nucleotide sequence ID" value="NZ_FQXC01000001.1"/>
</dbReference>
<dbReference type="AlphaFoldDB" id="A0A1M5NE83"/>
<gene>
    <name evidence="2" type="ORF">SAMN05443551_0889</name>
</gene>
<keyword evidence="3" id="KW-1185">Reference proteome</keyword>
<dbReference type="InterPro" id="IPR036249">
    <property type="entry name" value="Thioredoxin-like_sf"/>
</dbReference>
<dbReference type="OrthoDB" id="7362982at2"/>
<dbReference type="EMBL" id="FQXC01000001">
    <property type="protein sequence ID" value="SHG87830.1"/>
    <property type="molecule type" value="Genomic_DNA"/>
</dbReference>
<protein>
    <recommendedName>
        <fullName evidence="4">Regulatory protein SoxS</fullName>
    </recommendedName>
</protein>
<evidence type="ECO:0000256" key="1">
    <source>
        <dbReference type="SAM" id="SignalP"/>
    </source>
</evidence>
<dbReference type="STRING" id="996342.SAMN05443551_0889"/>
<evidence type="ECO:0000313" key="3">
    <source>
        <dbReference type="Proteomes" id="UP000184221"/>
    </source>
</evidence>
<dbReference type="SUPFAM" id="SSF52833">
    <property type="entry name" value="Thioredoxin-like"/>
    <property type="match status" value="1"/>
</dbReference>
<dbReference type="Gene3D" id="3.40.30.10">
    <property type="entry name" value="Glutaredoxin"/>
    <property type="match status" value="1"/>
</dbReference>
<evidence type="ECO:0000313" key="2">
    <source>
        <dbReference type="EMBL" id="SHG87830.1"/>
    </source>
</evidence>
<sequence length="133" mass="14679">MHLLKPLIFAASVSVLAAGTDHAVAEPQLIMVDQPGCIYCERWEAEIGPAYPKTAEGQFAPLLRADLREGPPDGVSYARRVTFTPTFILIEDGTELARLDGYPGEDFFWPLLTRLLTENTDFASQKPAETVQN</sequence>
<feature type="chain" id="PRO_5012206333" description="Regulatory protein SoxS" evidence="1">
    <location>
        <begin position="18"/>
        <end position="133"/>
    </location>
</feature>
<accession>A0A1M5NE83</accession>
<organism evidence="2 3">
    <name type="scientific">Marivita hallyeonensis</name>
    <dbReference type="NCBI Taxonomy" id="996342"/>
    <lineage>
        <taxon>Bacteria</taxon>
        <taxon>Pseudomonadati</taxon>
        <taxon>Pseudomonadota</taxon>
        <taxon>Alphaproteobacteria</taxon>
        <taxon>Rhodobacterales</taxon>
        <taxon>Roseobacteraceae</taxon>
        <taxon>Marivita</taxon>
    </lineage>
</organism>